<protein>
    <submittedName>
        <fullName evidence="2">Uncharacterized protein</fullName>
    </submittedName>
</protein>
<evidence type="ECO:0000313" key="2">
    <source>
        <dbReference type="EMBL" id="CEG39085.1"/>
    </source>
</evidence>
<accession>A0A0P1ADL8</accession>
<dbReference type="GeneID" id="36404202"/>
<dbReference type="Proteomes" id="UP000054928">
    <property type="component" value="Unassembled WGS sequence"/>
</dbReference>
<name>A0A0P1ADL8_PLAHL</name>
<sequence length="116" mass="12586">MRSTRERVALDGKHPNCEAVGFWLRPLSGIGPGSLCDQTTQKRQVLCCRLCLEARGSPPPGGNVSHPDKAKPSSASLNNGVGSTFNLGKLDIPHAMNPVKKNWSPRRILMVDALDR</sequence>
<evidence type="ECO:0000256" key="1">
    <source>
        <dbReference type="SAM" id="MobiDB-lite"/>
    </source>
</evidence>
<reference evidence="3" key="1">
    <citation type="submission" date="2014-09" db="EMBL/GenBank/DDBJ databases">
        <authorList>
            <person name="Sharma Rahul"/>
            <person name="Thines Marco"/>
        </authorList>
    </citation>
    <scope>NUCLEOTIDE SEQUENCE [LARGE SCALE GENOMIC DNA]</scope>
</reference>
<feature type="region of interest" description="Disordered" evidence="1">
    <location>
        <begin position="55"/>
        <end position="80"/>
    </location>
</feature>
<evidence type="ECO:0000313" key="3">
    <source>
        <dbReference type="Proteomes" id="UP000054928"/>
    </source>
</evidence>
<dbReference type="EMBL" id="CCYD01000349">
    <property type="protein sequence ID" value="CEG39085.1"/>
    <property type="molecule type" value="Genomic_DNA"/>
</dbReference>
<dbReference type="RefSeq" id="XP_024575454.1">
    <property type="nucleotide sequence ID" value="XM_024724594.1"/>
</dbReference>
<dbReference type="AlphaFoldDB" id="A0A0P1ADL8"/>
<proteinExistence type="predicted"/>
<organism evidence="2 3">
    <name type="scientific">Plasmopara halstedii</name>
    <name type="common">Downy mildew of sunflower</name>
    <dbReference type="NCBI Taxonomy" id="4781"/>
    <lineage>
        <taxon>Eukaryota</taxon>
        <taxon>Sar</taxon>
        <taxon>Stramenopiles</taxon>
        <taxon>Oomycota</taxon>
        <taxon>Peronosporomycetes</taxon>
        <taxon>Peronosporales</taxon>
        <taxon>Peronosporaceae</taxon>
        <taxon>Plasmopara</taxon>
    </lineage>
</organism>
<keyword evidence="3" id="KW-1185">Reference proteome</keyword>